<feature type="transmembrane region" description="Helical" evidence="10">
    <location>
        <begin position="356"/>
        <end position="377"/>
    </location>
</feature>
<dbReference type="GO" id="GO:0005351">
    <property type="term" value="F:carbohydrate:proton symporter activity"/>
    <property type="evidence" value="ECO:0007669"/>
    <property type="project" value="TreeGrafter"/>
</dbReference>
<dbReference type="AlphaFoldDB" id="A0A0C9T6X6"/>
<dbReference type="PROSITE" id="PS00216">
    <property type="entry name" value="SUGAR_TRANSPORT_1"/>
    <property type="match status" value="1"/>
</dbReference>
<keyword evidence="5 10" id="KW-1133">Transmembrane helix</keyword>
<dbReference type="InterPro" id="IPR020846">
    <property type="entry name" value="MFS_dom"/>
</dbReference>
<feature type="transmembrane region" description="Helical" evidence="10">
    <location>
        <begin position="16"/>
        <end position="43"/>
    </location>
</feature>
<feature type="domain" description="Major facilitator superfamily (MFS) profile" evidence="11">
    <location>
        <begin position="19"/>
        <end position="478"/>
    </location>
</feature>
<dbReference type="HOGENOM" id="CLU_001265_30_12_1"/>
<feature type="region of interest" description="Disordered" evidence="9">
    <location>
        <begin position="527"/>
        <end position="556"/>
    </location>
</feature>
<organism evidence="12 13">
    <name type="scientific">Plicaturopsis crispa FD-325 SS-3</name>
    <dbReference type="NCBI Taxonomy" id="944288"/>
    <lineage>
        <taxon>Eukaryota</taxon>
        <taxon>Fungi</taxon>
        <taxon>Dikarya</taxon>
        <taxon>Basidiomycota</taxon>
        <taxon>Agaricomycotina</taxon>
        <taxon>Agaricomycetes</taxon>
        <taxon>Agaricomycetidae</taxon>
        <taxon>Amylocorticiales</taxon>
        <taxon>Amylocorticiaceae</taxon>
        <taxon>Plicatura</taxon>
        <taxon>Plicaturopsis crispa</taxon>
    </lineage>
</organism>
<dbReference type="InterPro" id="IPR005829">
    <property type="entry name" value="Sugar_transporter_CS"/>
</dbReference>
<dbReference type="Proteomes" id="UP000053263">
    <property type="component" value="Unassembled WGS sequence"/>
</dbReference>
<keyword evidence="6 10" id="KW-0472">Membrane</keyword>
<evidence type="ECO:0000256" key="2">
    <source>
        <dbReference type="ARBA" id="ARBA00010992"/>
    </source>
</evidence>
<dbReference type="PROSITE" id="PS00217">
    <property type="entry name" value="SUGAR_TRANSPORT_2"/>
    <property type="match status" value="1"/>
</dbReference>
<dbReference type="InterPro" id="IPR003663">
    <property type="entry name" value="Sugar/inositol_transpt"/>
</dbReference>
<evidence type="ECO:0000256" key="10">
    <source>
        <dbReference type="SAM" id="Phobius"/>
    </source>
</evidence>
<keyword evidence="4 10" id="KW-0812">Transmembrane</keyword>
<comment type="similarity">
    <text evidence="2 8">Belongs to the major facilitator superfamily. Sugar transporter (TC 2.A.1.1) family.</text>
</comment>
<evidence type="ECO:0000313" key="13">
    <source>
        <dbReference type="Proteomes" id="UP000053263"/>
    </source>
</evidence>
<evidence type="ECO:0000313" key="12">
    <source>
        <dbReference type="EMBL" id="KII85074.1"/>
    </source>
</evidence>
<reference evidence="12 13" key="1">
    <citation type="submission" date="2014-06" db="EMBL/GenBank/DDBJ databases">
        <title>Evolutionary Origins and Diversification of the Mycorrhizal Mutualists.</title>
        <authorList>
            <consortium name="DOE Joint Genome Institute"/>
            <consortium name="Mycorrhizal Genomics Consortium"/>
            <person name="Kohler A."/>
            <person name="Kuo A."/>
            <person name="Nagy L.G."/>
            <person name="Floudas D."/>
            <person name="Copeland A."/>
            <person name="Barry K.W."/>
            <person name="Cichocki N."/>
            <person name="Veneault-Fourrey C."/>
            <person name="LaButti K."/>
            <person name="Lindquist E.A."/>
            <person name="Lipzen A."/>
            <person name="Lundell T."/>
            <person name="Morin E."/>
            <person name="Murat C."/>
            <person name="Riley R."/>
            <person name="Ohm R."/>
            <person name="Sun H."/>
            <person name="Tunlid A."/>
            <person name="Henrissat B."/>
            <person name="Grigoriev I.V."/>
            <person name="Hibbett D.S."/>
            <person name="Martin F."/>
        </authorList>
    </citation>
    <scope>NUCLEOTIDE SEQUENCE [LARGE SCALE GENOMIC DNA]</scope>
    <source>
        <strain evidence="12 13">FD-325 SS-3</strain>
    </source>
</reference>
<dbReference type="InterPro" id="IPR050360">
    <property type="entry name" value="MFS_Sugar_Transporters"/>
</dbReference>
<feature type="transmembrane region" description="Helical" evidence="10">
    <location>
        <begin position="284"/>
        <end position="301"/>
    </location>
</feature>
<feature type="transmembrane region" description="Helical" evidence="10">
    <location>
        <begin position="126"/>
        <end position="147"/>
    </location>
</feature>
<dbReference type="OrthoDB" id="508119at2759"/>
<name>A0A0C9T6X6_PLICR</name>
<feature type="transmembrane region" description="Helical" evidence="10">
    <location>
        <begin position="63"/>
        <end position="82"/>
    </location>
</feature>
<evidence type="ECO:0000256" key="1">
    <source>
        <dbReference type="ARBA" id="ARBA00004141"/>
    </source>
</evidence>
<evidence type="ECO:0000256" key="8">
    <source>
        <dbReference type="RuleBase" id="RU003346"/>
    </source>
</evidence>
<dbReference type="InterPro" id="IPR005828">
    <property type="entry name" value="MFS_sugar_transport-like"/>
</dbReference>
<dbReference type="PANTHER" id="PTHR48022">
    <property type="entry name" value="PLASTIDIC GLUCOSE TRANSPORTER 4"/>
    <property type="match status" value="1"/>
</dbReference>
<sequence length="556" mass="60527">MGFKEEIADIVRYRNAYLLALSAAMGSIFYGWDIGLIGGIISLPSFQASFGFNTKTASEKADLSGNIVAILQGGCFFGALSTGYLSGRFGRKPCLIASGVLYIIGSAIQCIVGLGSSQAVALRVLYFSRFFAGLGVGMVSALVPSYVSECTPRAIRGRCTGMIQLANNLGIMLSLRRTGAVWVNYGVSLNIAPTDMQWRIPFIVQNIPGVLFTVLMCFQPESPRWLVEHEQYDRAAKALAFAARKTVDDPAVVATLDEIKADLEGRQQTSLLTQFKMMGESRVTAMRCFIPSLVMFFQQWSGTNAINYYSPSIFAGLGITGTSSGLFATGIYGVVKVVSVALILAFAVESFGRKKCLIVGGLGQGLMMMWIGGYSAIHPSNHAVPASYVSIVAVYFYAIFYCVGWGPVPWVVASEVAPNHVRAAAMSVAIGVNWLFSFTISKITPIMLNKITYGTFLLFGFLCLIMAAWAYVFLPECKGYALEDVKYLFEKDMTLRALEDAPLGHIFIGKRRAVPVAELRNAAVGAARDEDEKGRTSETESIEDRRPYHTHDAEVI</sequence>
<keyword evidence="13" id="KW-1185">Reference proteome</keyword>
<evidence type="ECO:0000256" key="4">
    <source>
        <dbReference type="ARBA" id="ARBA00022692"/>
    </source>
</evidence>
<dbReference type="SUPFAM" id="SSF103473">
    <property type="entry name" value="MFS general substrate transporter"/>
    <property type="match status" value="1"/>
</dbReference>
<feature type="transmembrane region" description="Helical" evidence="10">
    <location>
        <begin position="389"/>
        <end position="411"/>
    </location>
</feature>
<dbReference type="Pfam" id="PF00083">
    <property type="entry name" value="Sugar_tr"/>
    <property type="match status" value="1"/>
</dbReference>
<evidence type="ECO:0000256" key="6">
    <source>
        <dbReference type="ARBA" id="ARBA00023136"/>
    </source>
</evidence>
<feature type="transmembrane region" description="Helical" evidence="10">
    <location>
        <begin position="94"/>
        <end position="114"/>
    </location>
</feature>
<evidence type="ECO:0000259" key="11">
    <source>
        <dbReference type="PROSITE" id="PS50850"/>
    </source>
</evidence>
<dbReference type="GO" id="GO:0016020">
    <property type="term" value="C:membrane"/>
    <property type="evidence" value="ECO:0007669"/>
    <property type="project" value="UniProtKB-SubCell"/>
</dbReference>
<dbReference type="PRINTS" id="PR00171">
    <property type="entry name" value="SUGRTRNSPORT"/>
</dbReference>
<evidence type="ECO:0000256" key="5">
    <source>
        <dbReference type="ARBA" id="ARBA00022989"/>
    </source>
</evidence>
<dbReference type="EMBL" id="KN832568">
    <property type="protein sequence ID" value="KII85074.1"/>
    <property type="molecule type" value="Genomic_DNA"/>
</dbReference>
<dbReference type="Gene3D" id="1.20.1250.20">
    <property type="entry name" value="MFS general substrate transporter like domains"/>
    <property type="match status" value="2"/>
</dbReference>
<feature type="transmembrane region" description="Helical" evidence="10">
    <location>
        <begin position="423"/>
        <end position="441"/>
    </location>
</feature>
<evidence type="ECO:0000256" key="3">
    <source>
        <dbReference type="ARBA" id="ARBA00022448"/>
    </source>
</evidence>
<protein>
    <recommendedName>
        <fullName evidence="11">Major facilitator superfamily (MFS) profile domain-containing protein</fullName>
    </recommendedName>
</protein>
<proteinExistence type="inferred from homology"/>
<comment type="subcellular location">
    <subcellularLocation>
        <location evidence="1">Membrane</location>
        <topology evidence="1">Multi-pass membrane protein</topology>
    </subcellularLocation>
</comment>
<dbReference type="PROSITE" id="PS50850">
    <property type="entry name" value="MFS"/>
    <property type="match status" value="1"/>
</dbReference>
<accession>A0A0C9T6X6</accession>
<evidence type="ECO:0000256" key="9">
    <source>
        <dbReference type="SAM" id="MobiDB-lite"/>
    </source>
</evidence>
<comment type="catalytic activity">
    <reaction evidence="7">
        <text>myo-inositol(out) + H(+)(out) = myo-inositol(in) + H(+)(in)</text>
        <dbReference type="Rhea" id="RHEA:60364"/>
        <dbReference type="ChEBI" id="CHEBI:15378"/>
        <dbReference type="ChEBI" id="CHEBI:17268"/>
    </reaction>
</comment>
<keyword evidence="3 8" id="KW-0813">Transport</keyword>
<feature type="transmembrane region" description="Helical" evidence="10">
    <location>
        <begin position="313"/>
        <end position="344"/>
    </location>
</feature>
<evidence type="ECO:0000256" key="7">
    <source>
        <dbReference type="ARBA" id="ARBA00049119"/>
    </source>
</evidence>
<dbReference type="NCBIfam" id="TIGR00879">
    <property type="entry name" value="SP"/>
    <property type="match status" value="1"/>
</dbReference>
<dbReference type="InterPro" id="IPR036259">
    <property type="entry name" value="MFS_trans_sf"/>
</dbReference>
<gene>
    <name evidence="12" type="ORF">PLICRDRAFT_178829</name>
</gene>
<feature type="transmembrane region" description="Helical" evidence="10">
    <location>
        <begin position="453"/>
        <end position="474"/>
    </location>
</feature>
<dbReference type="PANTHER" id="PTHR48022:SF81">
    <property type="entry name" value="MAJOR FACILITATOR SUPERFAMILY (MFS) PROFILE DOMAIN-CONTAINING PROTEIN"/>
    <property type="match status" value="1"/>
</dbReference>